<dbReference type="SMART" id="SM00516">
    <property type="entry name" value="SEC14"/>
    <property type="match status" value="1"/>
</dbReference>
<dbReference type="PANTHER" id="PTHR23324:SF83">
    <property type="entry name" value="SEC14-LIKE PROTEIN 2"/>
    <property type="match status" value="1"/>
</dbReference>
<dbReference type="Pfam" id="PF00650">
    <property type="entry name" value="CRAL_TRIO"/>
    <property type="match status" value="1"/>
</dbReference>
<dbReference type="GO" id="GO:0005737">
    <property type="term" value="C:cytoplasm"/>
    <property type="evidence" value="ECO:0007669"/>
    <property type="project" value="TreeGrafter"/>
</dbReference>
<gene>
    <name evidence="3" type="ORF">AFUS01_LOCUS42860</name>
</gene>
<dbReference type="OrthoDB" id="440711at2759"/>
<dbReference type="AlphaFoldDB" id="A0A8J2PUD1"/>
<dbReference type="InterPro" id="IPR009038">
    <property type="entry name" value="GOLD_dom"/>
</dbReference>
<feature type="domain" description="CRAL-TRIO" evidence="1">
    <location>
        <begin position="137"/>
        <end position="313"/>
    </location>
</feature>
<keyword evidence="4" id="KW-1185">Reference proteome</keyword>
<comment type="caution">
    <text evidence="3">The sequence shown here is derived from an EMBL/GenBank/DDBJ whole genome shotgun (WGS) entry which is preliminary data.</text>
</comment>
<evidence type="ECO:0000259" key="1">
    <source>
        <dbReference type="PROSITE" id="PS50191"/>
    </source>
</evidence>
<evidence type="ECO:0000313" key="3">
    <source>
        <dbReference type="EMBL" id="CAG7833219.1"/>
    </source>
</evidence>
<dbReference type="InterPro" id="IPR001251">
    <property type="entry name" value="CRAL-TRIO_dom"/>
</dbReference>
<sequence>MTAGKTLEESGETELVEYVNSTCVQVQVQVSVCVETKKSQESFCSSVLSARYHWIYLTTMNPDKDITPEEQKGLKEFKTKIADVLPQFKHDFLRQDMGILRFLRARELNLSKSEDMLRKHLCWRKKNQVDDILDEKMPPHFFEDYPVKICGKDKKGYIVLAAQIGKWDFRGAVEAGLSEKFVWYVVQWFERIMDFLKDMSTKDKFYGQVCAIFDFEGFAYKQLASKAVITMLLELVQIFEANYPEILRVIWVINAPAVFNILWGIIKPFLTERTTSKIRIFGSNKGKWRPDMISMVHEDNIPAIFSGANTTCPNYTPGQKFDLKKLSPNFKTVLIEDMKSVHVGAGKSQSIEIRGAAGSQIHWNFSTENCDINFRVTYEDIEDVVESARVDSHLCIHKGTLTCGKSGAYNLVFDNSYSSFTGKTVRYLTWTS</sequence>
<dbReference type="Pfam" id="PF03765">
    <property type="entry name" value="CRAL_TRIO_N"/>
    <property type="match status" value="1"/>
</dbReference>
<dbReference type="PANTHER" id="PTHR23324">
    <property type="entry name" value="SEC14 RELATED PROTEIN"/>
    <property type="match status" value="1"/>
</dbReference>
<feature type="domain" description="GOLD" evidence="2">
    <location>
        <begin position="331"/>
        <end position="431"/>
    </location>
</feature>
<dbReference type="SMART" id="SM01100">
    <property type="entry name" value="CRAL_TRIO_N"/>
    <property type="match status" value="1"/>
</dbReference>
<name>A0A8J2PUD1_9HEXA</name>
<protein>
    <recommendedName>
        <fullName evidence="5">CRAL-TRIO domain-containing protein</fullName>
    </recommendedName>
</protein>
<dbReference type="PROSITE" id="PS50866">
    <property type="entry name" value="GOLD"/>
    <property type="match status" value="1"/>
</dbReference>
<evidence type="ECO:0000313" key="4">
    <source>
        <dbReference type="Proteomes" id="UP000708208"/>
    </source>
</evidence>
<dbReference type="InterPro" id="IPR011074">
    <property type="entry name" value="CRAL/TRIO_N_dom"/>
</dbReference>
<evidence type="ECO:0000259" key="2">
    <source>
        <dbReference type="PROSITE" id="PS50866"/>
    </source>
</evidence>
<accession>A0A8J2PUD1</accession>
<dbReference type="CDD" id="cd00170">
    <property type="entry name" value="SEC14"/>
    <property type="match status" value="1"/>
</dbReference>
<dbReference type="Proteomes" id="UP000708208">
    <property type="component" value="Unassembled WGS sequence"/>
</dbReference>
<proteinExistence type="predicted"/>
<dbReference type="EMBL" id="CAJVCH010569133">
    <property type="protein sequence ID" value="CAG7833219.1"/>
    <property type="molecule type" value="Genomic_DNA"/>
</dbReference>
<dbReference type="PROSITE" id="PS50191">
    <property type="entry name" value="CRAL_TRIO"/>
    <property type="match status" value="1"/>
</dbReference>
<evidence type="ECO:0008006" key="5">
    <source>
        <dbReference type="Google" id="ProtNLM"/>
    </source>
</evidence>
<reference evidence="3" key="1">
    <citation type="submission" date="2021-06" db="EMBL/GenBank/DDBJ databases">
        <authorList>
            <person name="Hodson N. C."/>
            <person name="Mongue J. A."/>
            <person name="Jaron S. K."/>
        </authorList>
    </citation>
    <scope>NUCLEOTIDE SEQUENCE</scope>
</reference>
<dbReference type="InterPro" id="IPR051064">
    <property type="entry name" value="SEC14/CRAL-TRIO_domain"/>
</dbReference>
<organism evidence="3 4">
    <name type="scientific">Allacma fusca</name>
    <dbReference type="NCBI Taxonomy" id="39272"/>
    <lineage>
        <taxon>Eukaryota</taxon>
        <taxon>Metazoa</taxon>
        <taxon>Ecdysozoa</taxon>
        <taxon>Arthropoda</taxon>
        <taxon>Hexapoda</taxon>
        <taxon>Collembola</taxon>
        <taxon>Symphypleona</taxon>
        <taxon>Sminthuridae</taxon>
        <taxon>Allacma</taxon>
    </lineage>
</organism>